<keyword evidence="3 5" id="KW-0125">Carotenoid biosynthesis</keyword>
<evidence type="ECO:0000313" key="7">
    <source>
        <dbReference type="EMBL" id="AZQ61596.1"/>
    </source>
</evidence>
<dbReference type="SUPFAM" id="SSF51905">
    <property type="entry name" value="FAD/NAD(P)-binding domain"/>
    <property type="match status" value="1"/>
</dbReference>
<evidence type="ECO:0000256" key="2">
    <source>
        <dbReference type="ARBA" id="ARBA00006046"/>
    </source>
</evidence>
<dbReference type="Gene3D" id="3.50.50.60">
    <property type="entry name" value="FAD/NAD(P)-binding domain"/>
    <property type="match status" value="2"/>
</dbReference>
<dbReference type="PANTHER" id="PTHR43734">
    <property type="entry name" value="PHYTOENE DESATURASE"/>
    <property type="match status" value="1"/>
</dbReference>
<dbReference type="GO" id="GO:0016491">
    <property type="term" value="F:oxidoreductase activity"/>
    <property type="evidence" value="ECO:0007669"/>
    <property type="project" value="UniProtKB-KW"/>
</dbReference>
<reference evidence="7 8" key="1">
    <citation type="submission" date="2018-12" db="EMBL/GenBank/DDBJ databases">
        <title>Flammeovirga pectinis sp. nov., isolated from the gut of the Korean scallop, Patinopecten yessoensis.</title>
        <authorList>
            <person name="Bae J.-W."/>
            <person name="Jeong Y.-S."/>
            <person name="Kang W."/>
        </authorList>
    </citation>
    <scope>NUCLEOTIDE SEQUENCE [LARGE SCALE GENOMIC DNA]</scope>
    <source>
        <strain evidence="7 8">L12M1</strain>
    </source>
</reference>
<dbReference type="InterPro" id="IPR014105">
    <property type="entry name" value="Carotenoid/retinoid_OxRdtase"/>
</dbReference>
<dbReference type="NCBIfam" id="TIGR02734">
    <property type="entry name" value="crtI_fam"/>
    <property type="match status" value="1"/>
</dbReference>
<evidence type="ECO:0000259" key="6">
    <source>
        <dbReference type="Pfam" id="PF01593"/>
    </source>
</evidence>
<dbReference type="EMBL" id="CP034562">
    <property type="protein sequence ID" value="AZQ61596.1"/>
    <property type="molecule type" value="Genomic_DNA"/>
</dbReference>
<organism evidence="7 8">
    <name type="scientific">Flammeovirga pectinis</name>
    <dbReference type="NCBI Taxonomy" id="2494373"/>
    <lineage>
        <taxon>Bacteria</taxon>
        <taxon>Pseudomonadati</taxon>
        <taxon>Bacteroidota</taxon>
        <taxon>Cytophagia</taxon>
        <taxon>Cytophagales</taxon>
        <taxon>Flammeovirgaceae</taxon>
        <taxon>Flammeovirga</taxon>
    </lineage>
</organism>
<comment type="similarity">
    <text evidence="2 5">Belongs to the carotenoid/retinoid oxidoreductase family.</text>
</comment>
<feature type="domain" description="Amine oxidase" evidence="6">
    <location>
        <begin position="11"/>
        <end position="485"/>
    </location>
</feature>
<evidence type="ECO:0000256" key="4">
    <source>
        <dbReference type="ARBA" id="ARBA00023002"/>
    </source>
</evidence>
<keyword evidence="4 5" id="KW-0560">Oxidoreductase</keyword>
<dbReference type="OrthoDB" id="9774675at2"/>
<evidence type="ECO:0000256" key="5">
    <source>
        <dbReference type="RuleBase" id="RU362075"/>
    </source>
</evidence>
<gene>
    <name evidence="7" type="primary">crtI</name>
    <name evidence="7" type="ORF">EI427_04930</name>
</gene>
<dbReference type="GO" id="GO:0016117">
    <property type="term" value="P:carotenoid biosynthetic process"/>
    <property type="evidence" value="ECO:0007669"/>
    <property type="project" value="UniProtKB-KW"/>
</dbReference>
<dbReference type="PANTHER" id="PTHR43734:SF1">
    <property type="entry name" value="PHYTOENE DESATURASE"/>
    <property type="match status" value="1"/>
</dbReference>
<keyword evidence="8" id="KW-1185">Reference proteome</keyword>
<evidence type="ECO:0000313" key="8">
    <source>
        <dbReference type="Proteomes" id="UP000267268"/>
    </source>
</evidence>
<evidence type="ECO:0000256" key="1">
    <source>
        <dbReference type="ARBA" id="ARBA00004829"/>
    </source>
</evidence>
<comment type="pathway">
    <text evidence="1 5">Carotenoid biosynthesis.</text>
</comment>
<dbReference type="Proteomes" id="UP000267268">
    <property type="component" value="Chromosome 1"/>
</dbReference>
<dbReference type="InterPro" id="IPR002937">
    <property type="entry name" value="Amino_oxidase"/>
</dbReference>
<dbReference type="KEGG" id="fll:EI427_04930"/>
<dbReference type="AlphaFoldDB" id="A0A3Q9FLV1"/>
<accession>A0A3Q9FLV1</accession>
<dbReference type="InterPro" id="IPR036188">
    <property type="entry name" value="FAD/NAD-bd_sf"/>
</dbReference>
<sequence length="497" mass="56653">MASIGVIGSGFTGLCAAITLADKGHDVHVYEKNEMAGGRARIWQTEGFTFDLGPSWYWMPDVFENFFGKFGKKVSDYYDLTRLDPSYRIYWSANDYTDIPAQLDKLGDLFESWETGAREKLFDFIDEAEIKYRIGMDDFVHRPSYSFMDFAEWQVIKNVPRLHLISDFASYVRKYFQHEKILKILEFPVLFLGDVAKRTPALYSLMNYADLKLGTWYPKGGMAEVVGGFEKLALEKGVVFHFNSPVSKVNCEGKKMVSVEVNGETIQHDEWVASCDYHHFEQKLLPKAYRNYDEKYWGSRKMAPSCLLYYIGLDTKIPNIHHHNLYFDTPFDAHAEEIYDNPAWPKDPLFYICAPSVSDDLIAPKGAENLMLLIPVAPGMEDTEEVREKYFNILVDRIEKSTGVDISKHLVVKRTFAHNDFVSEYNAFKGNAYGLSNVLKQTAFLKPSIRIKKLDNVLMAGQLTVPGPGVPPSIISGELVAREILKKKLSLTPQINA</sequence>
<proteinExistence type="inferred from homology"/>
<name>A0A3Q9FLV1_9BACT</name>
<dbReference type="Pfam" id="PF01593">
    <property type="entry name" value="Amino_oxidase"/>
    <property type="match status" value="1"/>
</dbReference>
<dbReference type="RefSeq" id="WP_126612240.1">
    <property type="nucleotide sequence ID" value="NZ_CP034562.1"/>
</dbReference>
<evidence type="ECO:0000256" key="3">
    <source>
        <dbReference type="ARBA" id="ARBA00022746"/>
    </source>
</evidence>
<protein>
    <submittedName>
        <fullName evidence="7">Phytoene desaturase</fullName>
    </submittedName>
</protein>